<protein>
    <recommendedName>
        <fullName evidence="4">DUF1570 domain-containing protein</fullName>
    </recommendedName>
</protein>
<organism evidence="2 3">
    <name type="scientific">Lacunisphaera limnophila</name>
    <dbReference type="NCBI Taxonomy" id="1838286"/>
    <lineage>
        <taxon>Bacteria</taxon>
        <taxon>Pseudomonadati</taxon>
        <taxon>Verrucomicrobiota</taxon>
        <taxon>Opitutia</taxon>
        <taxon>Opitutales</taxon>
        <taxon>Opitutaceae</taxon>
        <taxon>Lacunisphaera</taxon>
    </lineage>
</organism>
<reference evidence="2 3" key="1">
    <citation type="submission" date="2016-06" db="EMBL/GenBank/DDBJ databases">
        <title>Three novel species with peptidoglycan cell walls form the new genus Lacunisphaera gen. nov. in the family Opitutaceae of the verrucomicrobial subdivision 4.</title>
        <authorList>
            <person name="Rast P."/>
            <person name="Gloeckner I."/>
            <person name="Jogler M."/>
            <person name="Boedeker C."/>
            <person name="Jeske O."/>
            <person name="Wiegand S."/>
            <person name="Reinhardt R."/>
            <person name="Schumann P."/>
            <person name="Rohde M."/>
            <person name="Spring S."/>
            <person name="Gloeckner F.O."/>
            <person name="Jogler C."/>
        </authorList>
    </citation>
    <scope>NUCLEOTIDE SEQUENCE [LARGE SCALE GENOMIC DNA]</scope>
    <source>
        <strain evidence="2 3">IG16b</strain>
    </source>
</reference>
<sequence length="345" mass="38409">MKPALLSAVILLLAGLPGLATEPDLLPDRARVSNPHDPLILPPVVVTGDFPTKGWLYARSGRTEILSQLRARETRDLLDDFLVFQDFVHAHFPEAALPADQPVTVVLCENTKTFRLFGGEADRTSSARSGTRPVILIDAAEARHVERSLRRRSVALAFERSPLGRYPLWRQYGTREILARVVIGRQRLELGLSHAHSFGPQRGPDLARLLALTPAALAAAERNGEPVLDAYHHATLFMHMCLFGSTRPYRDLRDPYQTFIRRLETEPLSEELFRACFGRDFAEMNTLLQTYSTGGAKVKFESRHYRFPPGPPLEIRPARAADLSSLFASTHARPQTGPASEAIPP</sequence>
<dbReference type="EMBL" id="CP016094">
    <property type="protein sequence ID" value="AOS43476.1"/>
    <property type="molecule type" value="Genomic_DNA"/>
</dbReference>
<proteinExistence type="predicted"/>
<dbReference type="KEGG" id="obg:Verru16b_00521"/>
<name>A0A1D8ARG9_9BACT</name>
<feature type="chain" id="PRO_5009104980" description="DUF1570 domain-containing protein" evidence="1">
    <location>
        <begin position="21"/>
        <end position="345"/>
    </location>
</feature>
<dbReference type="AlphaFoldDB" id="A0A1D8ARG9"/>
<dbReference type="RefSeq" id="WP_069960824.1">
    <property type="nucleotide sequence ID" value="NZ_CP016094.1"/>
</dbReference>
<evidence type="ECO:0000313" key="3">
    <source>
        <dbReference type="Proteomes" id="UP000095228"/>
    </source>
</evidence>
<gene>
    <name evidence="2" type="ORF">Verru16b_00521</name>
</gene>
<dbReference type="Proteomes" id="UP000095228">
    <property type="component" value="Chromosome"/>
</dbReference>
<accession>A0A1D8ARG9</accession>
<evidence type="ECO:0000313" key="2">
    <source>
        <dbReference type="EMBL" id="AOS43476.1"/>
    </source>
</evidence>
<evidence type="ECO:0000256" key="1">
    <source>
        <dbReference type="SAM" id="SignalP"/>
    </source>
</evidence>
<keyword evidence="1" id="KW-0732">Signal</keyword>
<evidence type="ECO:0008006" key="4">
    <source>
        <dbReference type="Google" id="ProtNLM"/>
    </source>
</evidence>
<keyword evidence="3" id="KW-1185">Reference proteome</keyword>
<feature type="signal peptide" evidence="1">
    <location>
        <begin position="1"/>
        <end position="20"/>
    </location>
</feature>